<evidence type="ECO:0000256" key="1">
    <source>
        <dbReference type="SAM" id="Coils"/>
    </source>
</evidence>
<organism evidence="3 4">
    <name type="scientific">Candidatus Cryptobacteroides faecipullorum</name>
    <dbReference type="NCBI Taxonomy" id="2840764"/>
    <lineage>
        <taxon>Bacteria</taxon>
        <taxon>Pseudomonadati</taxon>
        <taxon>Bacteroidota</taxon>
        <taxon>Bacteroidia</taxon>
        <taxon>Bacteroidales</taxon>
        <taxon>Candidatus Cryptobacteroides</taxon>
    </lineage>
</organism>
<dbReference type="Proteomes" id="UP000823660">
    <property type="component" value="Unassembled WGS sequence"/>
</dbReference>
<dbReference type="EMBL" id="JADIMH010000035">
    <property type="protein sequence ID" value="MBO8467369.1"/>
    <property type="molecule type" value="Genomic_DNA"/>
</dbReference>
<feature type="transmembrane region" description="Helical" evidence="2">
    <location>
        <begin position="15"/>
        <end position="32"/>
    </location>
</feature>
<keyword evidence="2" id="KW-0472">Membrane</keyword>
<feature type="coiled-coil region" evidence="1">
    <location>
        <begin position="48"/>
        <end position="75"/>
    </location>
</feature>
<evidence type="ECO:0000313" key="4">
    <source>
        <dbReference type="Proteomes" id="UP000823660"/>
    </source>
</evidence>
<sequence length="101" mass="12201">MRWPGKIFNGPHGGFFRYAAVVTAFFVLLMFFKPGTNVIRWIQSGLEIRRQEKQIRMYNEEIDRMEHRIEMLTSDRDTLEEFAREEFYFAEPGDDVYIIER</sequence>
<gene>
    <name evidence="3" type="ORF">IAB99_06365</name>
</gene>
<keyword evidence="2" id="KW-1133">Transmembrane helix</keyword>
<dbReference type="AlphaFoldDB" id="A0A9D9I7D6"/>
<protein>
    <submittedName>
        <fullName evidence="3">Septum formation initiator family protein</fullName>
    </submittedName>
</protein>
<name>A0A9D9I7D6_9BACT</name>
<evidence type="ECO:0000313" key="3">
    <source>
        <dbReference type="EMBL" id="MBO8467369.1"/>
    </source>
</evidence>
<evidence type="ECO:0000256" key="2">
    <source>
        <dbReference type="SAM" id="Phobius"/>
    </source>
</evidence>
<reference evidence="3" key="2">
    <citation type="journal article" date="2021" name="PeerJ">
        <title>Extensive microbial diversity within the chicken gut microbiome revealed by metagenomics and culture.</title>
        <authorList>
            <person name="Gilroy R."/>
            <person name="Ravi A."/>
            <person name="Getino M."/>
            <person name="Pursley I."/>
            <person name="Horton D.L."/>
            <person name="Alikhan N.F."/>
            <person name="Baker D."/>
            <person name="Gharbi K."/>
            <person name="Hall N."/>
            <person name="Watson M."/>
            <person name="Adriaenssens E.M."/>
            <person name="Foster-Nyarko E."/>
            <person name="Jarju S."/>
            <person name="Secka A."/>
            <person name="Antonio M."/>
            <person name="Oren A."/>
            <person name="Chaudhuri R.R."/>
            <person name="La Ragione R."/>
            <person name="Hildebrand F."/>
            <person name="Pallen M.J."/>
        </authorList>
    </citation>
    <scope>NUCLEOTIDE SEQUENCE</scope>
    <source>
        <strain evidence="3">B1-15692</strain>
    </source>
</reference>
<comment type="caution">
    <text evidence="3">The sequence shown here is derived from an EMBL/GenBank/DDBJ whole genome shotgun (WGS) entry which is preliminary data.</text>
</comment>
<accession>A0A9D9I7D6</accession>
<proteinExistence type="predicted"/>
<keyword evidence="1" id="KW-0175">Coiled coil</keyword>
<dbReference type="InterPro" id="IPR007060">
    <property type="entry name" value="FtsL/DivIC"/>
</dbReference>
<dbReference type="Pfam" id="PF04977">
    <property type="entry name" value="DivIC"/>
    <property type="match status" value="1"/>
</dbReference>
<keyword evidence="2" id="KW-0812">Transmembrane</keyword>
<reference evidence="3" key="1">
    <citation type="submission" date="2020-10" db="EMBL/GenBank/DDBJ databases">
        <authorList>
            <person name="Gilroy R."/>
        </authorList>
    </citation>
    <scope>NUCLEOTIDE SEQUENCE</scope>
    <source>
        <strain evidence="3">B1-15692</strain>
    </source>
</reference>